<dbReference type="EMBL" id="JAAPAO010000091">
    <property type="protein sequence ID" value="KAF4673075.1"/>
    <property type="molecule type" value="Genomic_DNA"/>
</dbReference>
<dbReference type="Pfam" id="PF15739">
    <property type="entry name" value="TSNAXIP1_N"/>
    <property type="match status" value="1"/>
</dbReference>
<evidence type="ECO:0000256" key="3">
    <source>
        <dbReference type="SAM" id="Phobius"/>
    </source>
</evidence>
<evidence type="ECO:0000259" key="4">
    <source>
        <dbReference type="Pfam" id="PF15739"/>
    </source>
</evidence>
<proteinExistence type="predicted"/>
<feature type="compositionally biased region" description="Polar residues" evidence="2">
    <location>
        <begin position="2661"/>
        <end position="2677"/>
    </location>
</feature>
<reference evidence="5 6" key="1">
    <citation type="submission" date="2020-04" db="EMBL/GenBank/DDBJ databases">
        <title>Perkinsus chesapeaki whole genome sequence.</title>
        <authorList>
            <person name="Bogema D.R."/>
        </authorList>
    </citation>
    <scope>NUCLEOTIDE SEQUENCE [LARGE SCALE GENOMIC DNA]</scope>
    <source>
        <strain evidence="5">ATCC PRA-425</strain>
    </source>
</reference>
<name>A0A7J6MNE0_PERCH</name>
<feature type="transmembrane region" description="Helical" evidence="3">
    <location>
        <begin position="559"/>
        <end position="584"/>
    </location>
</feature>
<feature type="transmembrane region" description="Helical" evidence="3">
    <location>
        <begin position="761"/>
        <end position="781"/>
    </location>
</feature>
<feature type="region of interest" description="Disordered" evidence="2">
    <location>
        <begin position="1938"/>
        <end position="1990"/>
    </location>
</feature>
<organism evidence="5 6">
    <name type="scientific">Perkinsus chesapeaki</name>
    <name type="common">Clam parasite</name>
    <name type="synonym">Perkinsus andrewsi</name>
    <dbReference type="NCBI Taxonomy" id="330153"/>
    <lineage>
        <taxon>Eukaryota</taxon>
        <taxon>Sar</taxon>
        <taxon>Alveolata</taxon>
        <taxon>Perkinsozoa</taxon>
        <taxon>Perkinsea</taxon>
        <taxon>Perkinsida</taxon>
        <taxon>Perkinsidae</taxon>
        <taxon>Perkinsus</taxon>
    </lineage>
</organism>
<feature type="region of interest" description="Disordered" evidence="2">
    <location>
        <begin position="26"/>
        <end position="71"/>
    </location>
</feature>
<keyword evidence="3" id="KW-0812">Transmembrane</keyword>
<feature type="transmembrane region" description="Helical" evidence="3">
    <location>
        <begin position="801"/>
        <end position="819"/>
    </location>
</feature>
<gene>
    <name evidence="5" type="ORF">FOL47_011015</name>
</gene>
<feature type="region of interest" description="Disordered" evidence="2">
    <location>
        <begin position="116"/>
        <end position="163"/>
    </location>
</feature>
<dbReference type="OrthoDB" id="489768at2759"/>
<feature type="domain" description="Translin-associated factor X-interacting protein 1 N-terminal" evidence="4">
    <location>
        <begin position="66"/>
        <end position="125"/>
    </location>
</feature>
<protein>
    <recommendedName>
        <fullName evidence="4">Translin-associated factor X-interacting protein 1 N-terminal domain-containing protein</fullName>
    </recommendedName>
</protein>
<evidence type="ECO:0000256" key="2">
    <source>
        <dbReference type="SAM" id="MobiDB-lite"/>
    </source>
</evidence>
<dbReference type="InterPro" id="IPR032755">
    <property type="entry name" value="TSNAXIP1_N"/>
</dbReference>
<feature type="region of interest" description="Disordered" evidence="2">
    <location>
        <begin position="2615"/>
        <end position="2722"/>
    </location>
</feature>
<accession>A0A7J6MNE0</accession>
<evidence type="ECO:0000313" key="6">
    <source>
        <dbReference type="Proteomes" id="UP000591131"/>
    </source>
</evidence>
<keyword evidence="3" id="KW-1133">Transmembrane helix</keyword>
<evidence type="ECO:0000313" key="5">
    <source>
        <dbReference type="EMBL" id="KAF4673075.1"/>
    </source>
</evidence>
<sequence>MPVLHPLPTAAVAHLTVSAPGRPCAPSLVAHGHRSSEGAPRRSSGPARPQQVLGSRENLRRSGGQGDQTKGSINEAKLEVYSDLWDAIIIQDVSFGKLLAKVKRAYDGYIQKLKEEKSTPAGRQAALSRPHGRSSAGMQPDRDSMHKINTGESVSASRLEPRPLPNELEEVSLDDIAPVRRNPQLLGSLLLRNVLVHRIEQFSSASADLPRVADTTAEAGSPITTPPLFPDKVTASADLKRPEYVPRLNLNPRRAQDVHVMAVTCSTGSTIMDPTVEEPVASSYSDPFWEAASGRGKSVFKKARLAIMGQRSPHFNSSRQAAECVHGLVHSRSFPDLKSLSEGEGYPGFPGMTTSTTTWNDCFSIEKPLVNARQSWDQDGDDAARNAVYTSKRFPPTLPYIAPNANSEVTVDHKTGDRHVGLARSKLAVAPYCYAAIPWSRYAEHKNEILARHDPRLPSLKRSASSSSRMHGCHTREPRYWRRHSLARRPPALDAALRRSCRGLVSILSLRLPPQNVECKRGLYRHTSGSDRKMLVNFLFLSPKAEEEDSESEFSLSALSLSIALTVAPVLLLIAILLTTYSGIRNNFIKLGRRLDVALQGSGYTATVHTQRREKHSRAPEGIEQGCSSLGWLWIDFIPQGSTMLPPTTVIHVTAESIRILGALMPLNMQWLVYNQQDSRVPNGAVELCRGGEYAMRSYQTYPVLPGGMRVPVSLYRRTERISWPPVLAQYHARLEEAATNWYNFCRTYNGSWIWHSGPNVIFIPIASIILVQVMISFIWADSEYDDNFRSSRLMTLMMRIAMPIIFILAVWLGAASSFNRVQREFSSLESNLAVPLQGTGYVAYCYCIRKNRTNGVPEGLPRNCCQLGYMWIDFVPTGYLPSIGAQPSPIMHSGQQQPMQVVILLPPSSPAAPTLGNVVDSGTKKECLPQGCLYQCDYKDPSGEALSWKVVKIGDYPRPILNPNGVRGDKVVVALSLDDFEHEVGIGVSSSGNLDCSILLTAARAFLSVKFGGDFRKPEALAVKIFKKMISEWLARKVCHFETNPTVFVDSSVETVQWDVYLPGQYKGRIPKQFGKAEDLKEDAFAVFRTADGKIRDVAVPLTNATDLDSCHDVALKAFLRLRNIASKDDSQLELFLLRRGYELIDGDTLEEPKPKLWVHSLGRLAQDSTKVIECGSLAVSDKTMGWSIWPPQSRFPLKLNRLLLALYFARRFNRRSRSCVVFTVDETQYVVDLTAAVEEDKELHSSSEISTSSSSESCPNAMKRALASLYHAVDEAERSRIAPQDLWSDIVLHTRLKGMSEKTHMNSPKFEHYDLMAIGNASNIRNNHLGTGMPSVCYAPGFQVMWSVNPDECAEKRTSAFGKIESQIFMCFIYKDWYFPIQLGAYPTPRNCQSLFFLGLSYLSPDGFVSKMRDTFDISLPAPLEVEEYFDKLVALALKTPKKKRAQLYSTLLVEHKELNEHTEKSSLISATREAAGVPTCLVTDDFYRMEWRLVPRDLVNEDAVVFDGEDASKVLEFTITGLAPTIYIGVSLDKIDSLGPKGTFECTRGMEYAVKRLYGPEYLPDELSPTHLVGEFSRKHLIGLQVSTRIIPEDDKLEHVTFANLGNEVVQDAAAPGKSARNSRERIVHCKLKGTTALKWDIYGAGQYKGVFLPLPQGATTKADRKKQQVVEFVFENRKFPVPISNIFTTDDTPLCSTAFRQVFGVLYAGLEDIDIDITSPEDMVFDMERYLIALEEQKTKKKKKESPAPTTEFPVGRESVLLDQLGGGSSSACFLSQMDRYERKQRAIQRAAVEADALRHVVRRPANTRRTSIDSSKPTLESAVTSLIPLRIQSETVGGVWECKLSDDFSLIWPRDGITLQSRSDISRTVEGLVVSNGKVLMIFDLEAQDFPARKDDELRDTTCRGVLEKAIRTKYGQEASLADITVERFMNDLGPKSRKKDKKRDSDVLTPEAPRPQASPGSSSPSAKSSPAKRQKSSSSKPTADTVFPDVKALSLSMAADSAFEVSECRGKDDAGQAVVWRLWKKRTLYTAHEGGASPVSPVADFTAFYDGKPLMLSTVPNAEMTATILIDGAEYGFDLDAPQVRQVTSPEIDNPDSASQCAAILQVLVYRGSVPISYSLKQLKDDITLYNRAVAGAKEFKFMVRTPNVIATEAVLKNSSKNGFSCSHPLLNFRWKAYLSKYKGLTSVIKPRPGGGQWEKSKPLFKVPGPYISLVYTYKKGRTSKDVYFTVRAAGRPQDCREALQYGLEKLFESTNALQKEWISGAMESFSPIRIEERLKQLSGDFIAKKIKTIDNLGDPQLAVGQPIMNVATESYLVPSCFAMDDISKVTWSIMKPQDTRRPFANTAAGMREPVLVVIRTLDSDKSAPYGAYVERESVFTDDSVSCLNMIESFVTSAYVRGKGSMGEHADRISLLGLKGDIAQTIGQQNADVTSSLNEATLPLVHQSLQYLGEQADALRQNPLELKSGTKNRKSKEKIYAKTMVCKPDNTDFKWTVQYPVLPEEEGQAKKWRKKENPKSTYVEIAIGNKRSLSVLVSRTQHKDLSSCTTALEAAAAVLYPDLSTSAVSKNDIAYDISKYLEATDKVAKLKKKDRPSLQLSWRHGRAGTFRQKYEHQPLDSPAFGNFFPESDRYNVGGPGSSSEQVPPKKPPRLSLTNNSNQEQETTSGKVTPTPLPRKSLERKKVLLQRSASLPDLRLGVDASQSFNKDERRKSV</sequence>
<comment type="caution">
    <text evidence="5">The sequence shown here is derived from an EMBL/GenBank/DDBJ whole genome shotgun (WGS) entry which is preliminary data.</text>
</comment>
<keyword evidence="1" id="KW-0175">Coiled coil</keyword>
<keyword evidence="6" id="KW-1185">Reference proteome</keyword>
<evidence type="ECO:0000256" key="1">
    <source>
        <dbReference type="ARBA" id="ARBA00023054"/>
    </source>
</evidence>
<feature type="compositionally biased region" description="Low complexity" evidence="2">
    <location>
        <begin position="1960"/>
        <end position="1975"/>
    </location>
</feature>
<dbReference type="Proteomes" id="UP000591131">
    <property type="component" value="Unassembled WGS sequence"/>
</dbReference>
<keyword evidence="3" id="KW-0472">Membrane</keyword>